<name>A0A9W7CY50_9STRA</name>
<keyword evidence="2" id="KW-1185">Reference proteome</keyword>
<accession>A0A9W7CY50</accession>
<evidence type="ECO:0000313" key="1">
    <source>
        <dbReference type="EMBL" id="GMF45201.1"/>
    </source>
</evidence>
<organism evidence="1 2">
    <name type="scientific">Phytophthora fragariaefolia</name>
    <dbReference type="NCBI Taxonomy" id="1490495"/>
    <lineage>
        <taxon>Eukaryota</taxon>
        <taxon>Sar</taxon>
        <taxon>Stramenopiles</taxon>
        <taxon>Oomycota</taxon>
        <taxon>Peronosporomycetes</taxon>
        <taxon>Peronosporales</taxon>
        <taxon>Peronosporaceae</taxon>
        <taxon>Phytophthora</taxon>
    </lineage>
</organism>
<gene>
    <name evidence="1" type="ORF">Pfra01_001607000</name>
</gene>
<dbReference type="EMBL" id="BSXT01001795">
    <property type="protein sequence ID" value="GMF45201.1"/>
    <property type="molecule type" value="Genomic_DNA"/>
</dbReference>
<dbReference type="AlphaFoldDB" id="A0A9W7CY50"/>
<dbReference type="OrthoDB" id="10478510at2759"/>
<protein>
    <submittedName>
        <fullName evidence="1">Unnamed protein product</fullName>
    </submittedName>
</protein>
<evidence type="ECO:0000313" key="2">
    <source>
        <dbReference type="Proteomes" id="UP001165121"/>
    </source>
</evidence>
<dbReference type="Proteomes" id="UP001165121">
    <property type="component" value="Unassembled WGS sequence"/>
</dbReference>
<proteinExistence type="predicted"/>
<sequence>MVWWIPRSLVTLDSGVGVTLISPNLWSKLREADGNLSTQKMKNPALFEGVGGATSLVREELQLDFKFDTPGGPLVLRCVKCWVGTLPSGVGEVLLADEVMAQLGYDPVQLLVHVQRSQPVYDFADTVAPGPNIFPAGMVKEVDPSHEEKALQDLESRAYFPTSPEANYLSDPSVAEVLREQVA</sequence>
<comment type="caution">
    <text evidence="1">The sequence shown here is derived from an EMBL/GenBank/DDBJ whole genome shotgun (WGS) entry which is preliminary data.</text>
</comment>
<reference evidence="1" key="1">
    <citation type="submission" date="2023-04" db="EMBL/GenBank/DDBJ databases">
        <title>Phytophthora fragariaefolia NBRC 109709.</title>
        <authorList>
            <person name="Ichikawa N."/>
            <person name="Sato H."/>
            <person name="Tonouchi N."/>
        </authorList>
    </citation>
    <scope>NUCLEOTIDE SEQUENCE</scope>
    <source>
        <strain evidence="1">NBRC 109709</strain>
    </source>
</reference>